<evidence type="ECO:0000256" key="1">
    <source>
        <dbReference type="ARBA" id="ARBA00023125"/>
    </source>
</evidence>
<comment type="subcellular location">
    <subcellularLocation>
        <location evidence="4 5">Nucleus</location>
    </subcellularLocation>
</comment>
<evidence type="ECO:0000256" key="6">
    <source>
        <dbReference type="SAM" id="MobiDB-lite"/>
    </source>
</evidence>
<dbReference type="Gene3D" id="1.10.10.60">
    <property type="entry name" value="Homeodomain-like"/>
    <property type="match status" value="1"/>
</dbReference>
<dbReference type="PANTHER" id="PTHR24327:SF21">
    <property type="entry name" value="HOMEOBOX PROTEIN DLX-4"/>
    <property type="match status" value="1"/>
</dbReference>
<proteinExistence type="predicted"/>
<protein>
    <submittedName>
        <fullName evidence="8">Homeobox protein DLX-4</fullName>
    </submittedName>
</protein>
<sequence length="126" mass="14394">MSLWLCLPESENLALSLESTQQSLSRELRKSRTIYSSLQLGLLNQRFQHTQYLALPETARLAVQPGLTRTQVKIWFQNKHSKYKKLLKQSSGEQEEDCSGRPSSLSPIPTVHLVSTQGRPPAYQWL</sequence>
<dbReference type="Proteomes" id="UP001623349">
    <property type="component" value="Unassembled WGS sequence"/>
</dbReference>
<evidence type="ECO:0000256" key="5">
    <source>
        <dbReference type="RuleBase" id="RU000682"/>
    </source>
</evidence>
<dbReference type="Pfam" id="PF00046">
    <property type="entry name" value="Homeodomain"/>
    <property type="match status" value="1"/>
</dbReference>
<dbReference type="CDD" id="cd00086">
    <property type="entry name" value="homeodomain"/>
    <property type="match status" value="1"/>
</dbReference>
<dbReference type="InterPro" id="IPR009057">
    <property type="entry name" value="Homeodomain-like_sf"/>
</dbReference>
<dbReference type="PROSITE" id="PS50071">
    <property type="entry name" value="HOMEOBOX_2"/>
    <property type="match status" value="1"/>
</dbReference>
<evidence type="ECO:0000256" key="3">
    <source>
        <dbReference type="ARBA" id="ARBA00023242"/>
    </source>
</evidence>
<evidence type="ECO:0000256" key="4">
    <source>
        <dbReference type="PROSITE-ProRule" id="PRU00108"/>
    </source>
</evidence>
<dbReference type="EMBL" id="BAAFST010000011">
    <property type="protein sequence ID" value="GAB1296696.1"/>
    <property type="molecule type" value="Genomic_DNA"/>
</dbReference>
<feature type="compositionally biased region" description="Polar residues" evidence="6">
    <location>
        <begin position="101"/>
        <end position="110"/>
    </location>
</feature>
<keyword evidence="2 4" id="KW-0371">Homeobox</keyword>
<dbReference type="SMART" id="SM00389">
    <property type="entry name" value="HOX"/>
    <property type="match status" value="1"/>
</dbReference>
<dbReference type="InterPro" id="IPR001356">
    <property type="entry name" value="HD"/>
</dbReference>
<evidence type="ECO:0000313" key="9">
    <source>
        <dbReference type="Proteomes" id="UP001623349"/>
    </source>
</evidence>
<evidence type="ECO:0000313" key="8">
    <source>
        <dbReference type="EMBL" id="GAB1296696.1"/>
    </source>
</evidence>
<dbReference type="SUPFAM" id="SSF46689">
    <property type="entry name" value="Homeodomain-like"/>
    <property type="match status" value="1"/>
</dbReference>
<dbReference type="PANTHER" id="PTHR24327">
    <property type="entry name" value="HOMEOBOX PROTEIN"/>
    <property type="match status" value="1"/>
</dbReference>
<keyword evidence="9" id="KW-1185">Reference proteome</keyword>
<keyword evidence="3 4" id="KW-0539">Nucleus</keyword>
<gene>
    <name evidence="8" type="ORF">APTSU1_001193100</name>
</gene>
<dbReference type="InterPro" id="IPR050460">
    <property type="entry name" value="Distal-less_Homeobox_TF"/>
</dbReference>
<keyword evidence="1 4" id="KW-0238">DNA-binding</keyword>
<name>A0ABQ0FCE3_APOSI</name>
<comment type="caution">
    <text evidence="8">The sequence shown here is derived from an EMBL/GenBank/DDBJ whole genome shotgun (WGS) entry which is preliminary data.</text>
</comment>
<feature type="DNA-binding region" description="Homeobox" evidence="4">
    <location>
        <begin position="28"/>
        <end position="87"/>
    </location>
</feature>
<accession>A0ABQ0FCE3</accession>
<feature type="region of interest" description="Disordered" evidence="6">
    <location>
        <begin position="86"/>
        <end position="110"/>
    </location>
</feature>
<dbReference type="GO" id="GO:0003677">
    <property type="term" value="F:DNA binding"/>
    <property type="evidence" value="ECO:0007669"/>
    <property type="project" value="UniProtKB-KW"/>
</dbReference>
<organism evidence="8 9">
    <name type="scientific">Apodemus speciosus</name>
    <name type="common">Large Japanese field mouse</name>
    <dbReference type="NCBI Taxonomy" id="105296"/>
    <lineage>
        <taxon>Eukaryota</taxon>
        <taxon>Metazoa</taxon>
        <taxon>Chordata</taxon>
        <taxon>Craniata</taxon>
        <taxon>Vertebrata</taxon>
        <taxon>Euteleostomi</taxon>
        <taxon>Mammalia</taxon>
        <taxon>Eutheria</taxon>
        <taxon>Euarchontoglires</taxon>
        <taxon>Glires</taxon>
        <taxon>Rodentia</taxon>
        <taxon>Myomorpha</taxon>
        <taxon>Muroidea</taxon>
        <taxon>Muridae</taxon>
        <taxon>Murinae</taxon>
        <taxon>Apodemus</taxon>
    </lineage>
</organism>
<reference evidence="8 9" key="1">
    <citation type="submission" date="2024-08" db="EMBL/GenBank/DDBJ databases">
        <title>The draft genome of Apodemus speciosus.</title>
        <authorList>
            <person name="Nabeshima K."/>
            <person name="Suzuki S."/>
            <person name="Onuma M."/>
        </authorList>
    </citation>
    <scope>NUCLEOTIDE SEQUENCE [LARGE SCALE GENOMIC DNA]</scope>
    <source>
        <strain evidence="8">IB14-021</strain>
    </source>
</reference>
<evidence type="ECO:0000259" key="7">
    <source>
        <dbReference type="PROSITE" id="PS50071"/>
    </source>
</evidence>
<evidence type="ECO:0000256" key="2">
    <source>
        <dbReference type="ARBA" id="ARBA00023155"/>
    </source>
</evidence>
<feature type="domain" description="Homeobox" evidence="7">
    <location>
        <begin position="26"/>
        <end position="86"/>
    </location>
</feature>